<dbReference type="Proteomes" id="UP001642540">
    <property type="component" value="Unassembled WGS sequence"/>
</dbReference>
<comment type="caution">
    <text evidence="2">The sequence shown here is derived from an EMBL/GenBank/DDBJ whole genome shotgun (WGS) entry which is preliminary data.</text>
</comment>
<keyword evidence="3" id="KW-1185">Reference proteome</keyword>
<dbReference type="InterPro" id="IPR036728">
    <property type="entry name" value="PBP_GOBP_sf"/>
</dbReference>
<dbReference type="InterPro" id="IPR006170">
    <property type="entry name" value="PBP/GOBP"/>
</dbReference>
<protein>
    <submittedName>
        <fullName evidence="2">Uncharacterized protein</fullName>
    </submittedName>
</protein>
<organism evidence="2 3">
    <name type="scientific">Orchesella dallaii</name>
    <dbReference type="NCBI Taxonomy" id="48710"/>
    <lineage>
        <taxon>Eukaryota</taxon>
        <taxon>Metazoa</taxon>
        <taxon>Ecdysozoa</taxon>
        <taxon>Arthropoda</taxon>
        <taxon>Hexapoda</taxon>
        <taxon>Collembola</taxon>
        <taxon>Entomobryomorpha</taxon>
        <taxon>Entomobryoidea</taxon>
        <taxon>Orchesellidae</taxon>
        <taxon>Orchesellinae</taxon>
        <taxon>Orchesella</taxon>
    </lineage>
</organism>
<accession>A0ABP1Q9N7</accession>
<name>A0ABP1Q9N7_9HEXA</name>
<evidence type="ECO:0000256" key="1">
    <source>
        <dbReference type="SAM" id="SignalP"/>
    </source>
</evidence>
<evidence type="ECO:0000313" key="3">
    <source>
        <dbReference type="Proteomes" id="UP001642540"/>
    </source>
</evidence>
<dbReference type="EMBL" id="CAXLJM020000026">
    <property type="protein sequence ID" value="CAL8094054.1"/>
    <property type="molecule type" value="Genomic_DNA"/>
</dbReference>
<feature type="chain" id="PRO_5045830543" evidence="1">
    <location>
        <begin position="27"/>
        <end position="163"/>
    </location>
</feature>
<dbReference type="Pfam" id="PF01395">
    <property type="entry name" value="PBP_GOBP"/>
    <property type="match status" value="1"/>
</dbReference>
<sequence length="163" mass="18245">MGRFAFLVASLAVLAIYMIVTNEATAHNELCKEKMVNFTAIEYIALGECVKIYAPAPALADGTTESSASIQERIKTARANKCMEACFMSHKGMFNDGKYNQTQSEHFIEEFPEEVRPALKESLTKCAEPIKDKVLKLEGECPDFQEFITCVDGDEDKICERKD</sequence>
<gene>
    <name evidence="2" type="ORF">ODALV1_LOCUS8684</name>
</gene>
<dbReference type="SUPFAM" id="SSF47565">
    <property type="entry name" value="Insect pheromone/odorant-binding proteins"/>
    <property type="match status" value="1"/>
</dbReference>
<keyword evidence="1" id="KW-0732">Signal</keyword>
<reference evidence="2 3" key="1">
    <citation type="submission" date="2024-08" db="EMBL/GenBank/DDBJ databases">
        <authorList>
            <person name="Cucini C."/>
            <person name="Frati F."/>
        </authorList>
    </citation>
    <scope>NUCLEOTIDE SEQUENCE [LARGE SCALE GENOMIC DNA]</scope>
</reference>
<feature type="signal peptide" evidence="1">
    <location>
        <begin position="1"/>
        <end position="26"/>
    </location>
</feature>
<proteinExistence type="predicted"/>
<dbReference type="Gene3D" id="1.10.238.20">
    <property type="entry name" value="Pheromone/general odorant binding protein domain"/>
    <property type="match status" value="1"/>
</dbReference>
<dbReference type="CDD" id="cd23992">
    <property type="entry name" value="PBP_GOBP"/>
    <property type="match status" value="1"/>
</dbReference>
<evidence type="ECO:0000313" key="2">
    <source>
        <dbReference type="EMBL" id="CAL8094054.1"/>
    </source>
</evidence>